<reference evidence="9 10" key="1">
    <citation type="submission" date="2024-03" db="EMBL/GenBank/DDBJ databases">
        <title>Whole genome sequencing of Streptomyces racemochromogenes, to identify antimicrobial biosynthetic gene clusters.</title>
        <authorList>
            <person name="Suryawanshi P."/>
            <person name="Krishnaraj P.U."/>
            <person name="Arun Y.P."/>
            <person name="Suryawanshi M.P."/>
            <person name="Rakshit O."/>
        </authorList>
    </citation>
    <scope>NUCLEOTIDE SEQUENCE [LARGE SCALE GENOMIC DNA]</scope>
    <source>
        <strain evidence="9 10">AUDT626</strain>
    </source>
</reference>
<comment type="caution">
    <text evidence="9">The sequence shown here is derived from an EMBL/GenBank/DDBJ whole genome shotgun (WGS) entry which is preliminary data.</text>
</comment>
<feature type="transmembrane region" description="Helical" evidence="7">
    <location>
        <begin position="479"/>
        <end position="497"/>
    </location>
</feature>
<gene>
    <name evidence="9" type="ORF">WDV06_14840</name>
</gene>
<dbReference type="EMBL" id="JBBDHD010000031">
    <property type="protein sequence ID" value="MFH7596364.1"/>
    <property type="molecule type" value="Genomic_DNA"/>
</dbReference>
<feature type="transmembrane region" description="Helical" evidence="7">
    <location>
        <begin position="767"/>
        <end position="786"/>
    </location>
</feature>
<feature type="transmembrane region" description="Helical" evidence="7">
    <location>
        <begin position="93"/>
        <end position="114"/>
    </location>
</feature>
<evidence type="ECO:0000313" key="10">
    <source>
        <dbReference type="Proteomes" id="UP001610631"/>
    </source>
</evidence>
<comment type="cofactor">
    <cofactor evidence="1">
        <name>Zn(2+)</name>
        <dbReference type="ChEBI" id="CHEBI:29105"/>
    </cofactor>
</comment>
<evidence type="ECO:0000256" key="7">
    <source>
        <dbReference type="SAM" id="Phobius"/>
    </source>
</evidence>
<organism evidence="9 10">
    <name type="scientific">Streptomyces racemochromogenes</name>
    <dbReference type="NCBI Taxonomy" id="67353"/>
    <lineage>
        <taxon>Bacteria</taxon>
        <taxon>Bacillati</taxon>
        <taxon>Actinomycetota</taxon>
        <taxon>Actinomycetes</taxon>
        <taxon>Kitasatosporales</taxon>
        <taxon>Streptomycetaceae</taxon>
        <taxon>Streptomyces</taxon>
    </lineage>
</organism>
<feature type="transmembrane region" description="Helical" evidence="7">
    <location>
        <begin position="666"/>
        <end position="690"/>
    </location>
</feature>
<evidence type="ECO:0000313" key="9">
    <source>
        <dbReference type="EMBL" id="MFH7596364.1"/>
    </source>
</evidence>
<feature type="transmembrane region" description="Helical" evidence="7">
    <location>
        <begin position="604"/>
        <end position="627"/>
    </location>
</feature>
<evidence type="ECO:0000256" key="1">
    <source>
        <dbReference type="ARBA" id="ARBA00001947"/>
    </source>
</evidence>
<dbReference type="Gene3D" id="3.30.2010.10">
    <property type="entry name" value="Metalloproteases ('zincins'), catalytic domain"/>
    <property type="match status" value="1"/>
</dbReference>
<feature type="transmembrane region" description="Helical" evidence="7">
    <location>
        <begin position="718"/>
        <end position="747"/>
    </location>
</feature>
<keyword evidence="7" id="KW-0812">Transmembrane</keyword>
<keyword evidence="7" id="KW-0472">Membrane</keyword>
<keyword evidence="5" id="KW-0862">Zinc</keyword>
<keyword evidence="6 9" id="KW-0482">Metalloprotease</keyword>
<evidence type="ECO:0000256" key="3">
    <source>
        <dbReference type="ARBA" id="ARBA00022723"/>
    </source>
</evidence>
<evidence type="ECO:0000256" key="4">
    <source>
        <dbReference type="ARBA" id="ARBA00022801"/>
    </source>
</evidence>
<proteinExistence type="predicted"/>
<keyword evidence="7" id="KW-1133">Transmembrane helix</keyword>
<feature type="transmembrane region" description="Helical" evidence="7">
    <location>
        <begin position="346"/>
        <end position="367"/>
    </location>
</feature>
<evidence type="ECO:0000256" key="2">
    <source>
        <dbReference type="ARBA" id="ARBA00022670"/>
    </source>
</evidence>
<feature type="domain" description="Peptidase M48" evidence="8">
    <location>
        <begin position="138"/>
        <end position="333"/>
    </location>
</feature>
<dbReference type="GO" id="GO:0008237">
    <property type="term" value="F:metallopeptidase activity"/>
    <property type="evidence" value="ECO:0007669"/>
    <property type="project" value="UniProtKB-KW"/>
</dbReference>
<name>A0ABW7PDA8_9ACTN</name>
<keyword evidence="4 9" id="KW-0378">Hydrolase</keyword>
<dbReference type="Proteomes" id="UP001610631">
    <property type="component" value="Unassembled WGS sequence"/>
</dbReference>
<evidence type="ECO:0000256" key="5">
    <source>
        <dbReference type="ARBA" id="ARBA00022833"/>
    </source>
</evidence>
<keyword evidence="2" id="KW-0645">Protease</keyword>
<protein>
    <submittedName>
        <fullName evidence="9">M48 family metalloprotease</fullName>
        <ecNumber evidence="9">3.4.24.-</ecNumber>
    </submittedName>
</protein>
<keyword evidence="3" id="KW-0479">Metal-binding</keyword>
<feature type="transmembrane region" description="Helical" evidence="7">
    <location>
        <begin position="21"/>
        <end position="42"/>
    </location>
</feature>
<dbReference type="EC" id="3.4.24.-" evidence="9"/>
<evidence type="ECO:0000259" key="8">
    <source>
        <dbReference type="Pfam" id="PF01435"/>
    </source>
</evidence>
<feature type="transmembrane region" description="Helical" evidence="7">
    <location>
        <begin position="253"/>
        <end position="271"/>
    </location>
</feature>
<feature type="transmembrane region" description="Helical" evidence="7">
    <location>
        <begin position="379"/>
        <end position="403"/>
    </location>
</feature>
<feature type="transmembrane region" description="Helical" evidence="7">
    <location>
        <begin position="226"/>
        <end position="247"/>
    </location>
</feature>
<feature type="transmembrane region" description="Helical" evidence="7">
    <location>
        <begin position="415"/>
        <end position="433"/>
    </location>
</feature>
<keyword evidence="10" id="KW-1185">Reference proteome</keyword>
<feature type="transmembrane region" description="Helical" evidence="7">
    <location>
        <begin position="439"/>
        <end position="459"/>
    </location>
</feature>
<dbReference type="InterPro" id="IPR001915">
    <property type="entry name" value="Peptidase_M48"/>
</dbReference>
<accession>A0ABW7PDA8</accession>
<dbReference type="Pfam" id="PF01435">
    <property type="entry name" value="Peptidase_M48"/>
    <property type="match status" value="1"/>
</dbReference>
<dbReference type="RefSeq" id="WP_395510198.1">
    <property type="nucleotide sequence ID" value="NZ_JBBDHD010000031.1"/>
</dbReference>
<evidence type="ECO:0000256" key="6">
    <source>
        <dbReference type="ARBA" id="ARBA00023049"/>
    </source>
</evidence>
<sequence>MNAASSRPRIDERALGAGTTIRFVMLVVLMLAASGAMGLPVVRTLHAGDASDCLLAAGLDPNRAGEAAALTRLGAQWVPFWACMDQSAPLPPWWQIAVLPVLLVAAAVLLFLLLPAWRIRRRRLVALHTLDTDGAALRLVQEAAGAAGLARLPRVVVDRAAPTAGAVVFGRNRRPIISLHGGLLACRGTDPGHVRTVLLHELAHIANRDVTVTYGTVALWRAFCPLVLLPCLLWAVFEAGAFGIHAWQATAPYQIRTLLLPLLLVALVHLARADVLRAREIHADLAAARWGADLHRSLATATPAPRGMRFVAASLREQWSTHPRARLRRSALADPSPLFGLRPLPVLLTGVSAVLIHSHLLIHLVTYRRLSPWTAQGAAFVPALLVCGVIGTALWRAVAYAVVTGRPPPSGLRTGLWLSAGLGTGALVIGLGAGASQWWIGGLTGLLLIVAAGTAFTVWVTRCARLWAGTWRGRSLRPALLLCLAAGFIVASVWFTWQTTQGIYGLFWQTAGTTGSRQAVLRMFPGATDTGHPAVAATAVVVPLILSSLNAPLFSAAAAATWLLPAPALALGPAADRPRWLVRAQLDGDPSTARWETPPPLRRALVPGLIGGTGCWLAVAGVLAYLHTGPASGNGIQQLRYLAFTFVALAGTLTVTAVWAARWRHLLVTLVATQTAAALGLAGTVVLMSVDGCAVPLSVWNTDCRWRPAWQALPDGNLAAFVNLTLLLAALVTLLATPLPTVVSAVLRRRTRPAPPERRDPSGRRRVARWSAVGLPAALVVVLAVAEPLTMAKYQAPLPDYAAGQRAMQQLLGDAPPPASPRTRALQVRAWYRHGGAYLLGNAVAAGDQLRTVEVDLDAEPTRYAPALARIRSLCVRLGTLAAWEDGYYFRVPDAAIQADWHQFGRFARDGSRKCLAAVDRQPFDAHAFIGLASARYDLDVAGSYATSATSSITDILTKAGYQAS</sequence>
<feature type="transmembrane region" description="Helical" evidence="7">
    <location>
        <begin position="639"/>
        <end position="659"/>
    </location>
</feature>
<feature type="transmembrane region" description="Helical" evidence="7">
    <location>
        <begin position="553"/>
        <end position="575"/>
    </location>
</feature>